<keyword evidence="3" id="KW-1185">Reference proteome</keyword>
<reference evidence="2 3" key="1">
    <citation type="submission" date="2015-06" db="EMBL/GenBank/DDBJ databases">
        <title>Draft genome of the ant-associated black yeast Phialophora attae CBS 131958.</title>
        <authorList>
            <person name="Moreno L.F."/>
            <person name="Stielow B.J."/>
            <person name="de Hoog S."/>
            <person name="Vicente V.A."/>
            <person name="Weiss V.A."/>
            <person name="de Vries M."/>
            <person name="Cruz L.M."/>
            <person name="Souza E.M."/>
        </authorList>
    </citation>
    <scope>NUCLEOTIDE SEQUENCE [LARGE SCALE GENOMIC DNA]</scope>
    <source>
        <strain evidence="2 3">CBS 131958</strain>
    </source>
</reference>
<gene>
    <name evidence="2" type="ORF">AB675_6105</name>
</gene>
<protein>
    <submittedName>
        <fullName evidence="2">Uncharacterized protein</fullName>
    </submittedName>
</protein>
<dbReference type="GeneID" id="28738249"/>
<proteinExistence type="predicted"/>
<comment type="caution">
    <text evidence="2">The sequence shown here is derived from an EMBL/GenBank/DDBJ whole genome shotgun (WGS) entry which is preliminary data.</text>
</comment>
<dbReference type="VEuPathDB" id="FungiDB:AB675_6105"/>
<accession>A0A0N1H9D8</accession>
<dbReference type="AlphaFoldDB" id="A0A0N1H9D8"/>
<feature type="region of interest" description="Disordered" evidence="1">
    <location>
        <begin position="1"/>
        <end position="46"/>
    </location>
</feature>
<evidence type="ECO:0000313" key="2">
    <source>
        <dbReference type="EMBL" id="KPI44055.1"/>
    </source>
</evidence>
<dbReference type="OrthoDB" id="5417695at2759"/>
<dbReference type="Proteomes" id="UP000038010">
    <property type="component" value="Unassembled WGS sequence"/>
</dbReference>
<evidence type="ECO:0000256" key="1">
    <source>
        <dbReference type="SAM" id="MobiDB-lite"/>
    </source>
</evidence>
<sequence>MGSRTRASGSSASRQTQGVGGTRGDVSGSSSHDRTSNSTHGGSKYRKYQIEKSTALGLLLPQNLRLEVRELDEDGHDIGLLYETTALKWWECMATLPPKFLLLSAGQSESATQSEKPATEINAAVAKVMRPLGNLPPGNRARIEMGYVSDCFKYSNSLPHDTYREWQVRQQGFKRVYRLQPLNASAEESGQAFVWRGSHSVLQSLNDSKASPICHGNLKLLGPNNELLAAWKQRRDSKILGSLYIFEAAWDRLPAEVIVTSCLYVVMVERILWTTFVGG</sequence>
<evidence type="ECO:0000313" key="3">
    <source>
        <dbReference type="Proteomes" id="UP000038010"/>
    </source>
</evidence>
<feature type="compositionally biased region" description="Low complexity" evidence="1">
    <location>
        <begin position="1"/>
        <end position="17"/>
    </location>
</feature>
<organism evidence="2 3">
    <name type="scientific">Cyphellophora attinorum</name>
    <dbReference type="NCBI Taxonomy" id="1664694"/>
    <lineage>
        <taxon>Eukaryota</taxon>
        <taxon>Fungi</taxon>
        <taxon>Dikarya</taxon>
        <taxon>Ascomycota</taxon>
        <taxon>Pezizomycotina</taxon>
        <taxon>Eurotiomycetes</taxon>
        <taxon>Chaetothyriomycetidae</taxon>
        <taxon>Chaetothyriales</taxon>
        <taxon>Cyphellophoraceae</taxon>
        <taxon>Cyphellophora</taxon>
    </lineage>
</organism>
<dbReference type="RefSeq" id="XP_018004018.1">
    <property type="nucleotide sequence ID" value="XM_018146369.1"/>
</dbReference>
<dbReference type="EMBL" id="LFJN01000004">
    <property type="protein sequence ID" value="KPI44055.1"/>
    <property type="molecule type" value="Genomic_DNA"/>
</dbReference>
<name>A0A0N1H9D8_9EURO</name>